<dbReference type="Proteomes" id="UP001321786">
    <property type="component" value="Chromosome"/>
</dbReference>
<gene>
    <name evidence="6" type="ORF">HLPR_07680</name>
</gene>
<keyword evidence="7" id="KW-1185">Reference proteome</keyword>
<dbReference type="SUPFAM" id="SSF52540">
    <property type="entry name" value="P-loop containing nucleoside triphosphate hydrolases"/>
    <property type="match status" value="1"/>
</dbReference>
<dbReference type="EMBL" id="AP028654">
    <property type="protein sequence ID" value="BEP28437.1"/>
    <property type="molecule type" value="Genomic_DNA"/>
</dbReference>
<reference evidence="6 7" key="1">
    <citation type="submission" date="2023-08" db="EMBL/GenBank/DDBJ databases">
        <title>Helicovermis profunda gen. nov., sp. nov., a novel mesophilic, fermentative bacterium within the Bacillota from a deep-sea hydrothermal vent chimney.</title>
        <authorList>
            <person name="Miyazaki U."/>
            <person name="Mizutani D."/>
            <person name="Hashimoto Y."/>
            <person name="Tame A."/>
            <person name="Sawayama S."/>
            <person name="Miyazaki J."/>
            <person name="Takai K."/>
            <person name="Nakagawa S."/>
        </authorList>
    </citation>
    <scope>NUCLEOTIDE SEQUENCE [LARGE SCALE GENOMIC DNA]</scope>
    <source>
        <strain evidence="6 7">S502</strain>
    </source>
</reference>
<feature type="domain" description="ABC transporter" evidence="5">
    <location>
        <begin position="5"/>
        <end position="237"/>
    </location>
</feature>
<evidence type="ECO:0000313" key="7">
    <source>
        <dbReference type="Proteomes" id="UP001321786"/>
    </source>
</evidence>
<evidence type="ECO:0000256" key="4">
    <source>
        <dbReference type="ARBA" id="ARBA00022840"/>
    </source>
</evidence>
<dbReference type="PANTHER" id="PTHR42734:SF17">
    <property type="entry name" value="METAL TRANSPORT SYSTEM ATP-BINDING PROTEIN TM_0124-RELATED"/>
    <property type="match status" value="1"/>
</dbReference>
<dbReference type="SMART" id="SM00382">
    <property type="entry name" value="AAA"/>
    <property type="match status" value="1"/>
</dbReference>
<dbReference type="Pfam" id="PF00005">
    <property type="entry name" value="ABC_tran"/>
    <property type="match status" value="1"/>
</dbReference>
<organism evidence="6 7">
    <name type="scientific">Helicovermis profundi</name>
    <dbReference type="NCBI Taxonomy" id="3065157"/>
    <lineage>
        <taxon>Bacteria</taxon>
        <taxon>Bacillati</taxon>
        <taxon>Bacillota</taxon>
        <taxon>Clostridia</taxon>
        <taxon>Helicovermis</taxon>
    </lineage>
</organism>
<proteinExistence type="inferred from homology"/>
<keyword evidence="2" id="KW-0813">Transport</keyword>
<dbReference type="Gene3D" id="3.40.50.300">
    <property type="entry name" value="P-loop containing nucleotide triphosphate hydrolases"/>
    <property type="match status" value="1"/>
</dbReference>
<dbReference type="GO" id="GO:0016887">
    <property type="term" value="F:ATP hydrolysis activity"/>
    <property type="evidence" value="ECO:0007669"/>
    <property type="project" value="InterPro"/>
</dbReference>
<protein>
    <submittedName>
        <fullName evidence="6">ABC transporter ATP-binding protein</fullName>
    </submittedName>
</protein>
<sequence>MDILLELKNITVKYSDKIILDDVSLTIKKHDFLGIIGQNGTGKTTLLKTILGLIKPISGTIKKESKIKLGYVPQFSNFDKNFPISVNEVVKMGSISNKIIPFFKFSDSDNKKTEDIIKLIGIEDIKDNNINELSGGQLQKTLIARALMTNPDILILDEPTASLDSTSTKDIYEILHKLNKEKAIILVSHDVNVISSYVKDIACLNKKLYYHDENKLTTNMLNEVYGCPIDVISHGPVPHRVLSIHKEEKND</sequence>
<dbReference type="InterPro" id="IPR003593">
    <property type="entry name" value="AAA+_ATPase"/>
</dbReference>
<dbReference type="AlphaFoldDB" id="A0AAU9E9H7"/>
<dbReference type="FunFam" id="3.40.50.300:FF:000134">
    <property type="entry name" value="Iron-enterobactin ABC transporter ATP-binding protein"/>
    <property type="match status" value="1"/>
</dbReference>
<accession>A0AAU9E9H7</accession>
<dbReference type="InterPro" id="IPR050153">
    <property type="entry name" value="Metal_Ion_Import_ABC"/>
</dbReference>
<dbReference type="RefSeq" id="WP_338536756.1">
    <property type="nucleotide sequence ID" value="NZ_AP028654.1"/>
</dbReference>
<evidence type="ECO:0000256" key="3">
    <source>
        <dbReference type="ARBA" id="ARBA00022741"/>
    </source>
</evidence>
<evidence type="ECO:0000259" key="5">
    <source>
        <dbReference type="PROSITE" id="PS50893"/>
    </source>
</evidence>
<dbReference type="InterPro" id="IPR003439">
    <property type="entry name" value="ABC_transporter-like_ATP-bd"/>
</dbReference>
<keyword evidence="3" id="KW-0547">Nucleotide-binding</keyword>
<dbReference type="PROSITE" id="PS50893">
    <property type="entry name" value="ABC_TRANSPORTER_2"/>
    <property type="match status" value="1"/>
</dbReference>
<dbReference type="CDD" id="cd03235">
    <property type="entry name" value="ABC_Metallic_Cations"/>
    <property type="match status" value="1"/>
</dbReference>
<dbReference type="KEGG" id="hprf:HLPR_07680"/>
<dbReference type="GO" id="GO:0005524">
    <property type="term" value="F:ATP binding"/>
    <property type="evidence" value="ECO:0007669"/>
    <property type="project" value="UniProtKB-KW"/>
</dbReference>
<evidence type="ECO:0000256" key="2">
    <source>
        <dbReference type="ARBA" id="ARBA00022448"/>
    </source>
</evidence>
<evidence type="ECO:0000256" key="1">
    <source>
        <dbReference type="ARBA" id="ARBA00005417"/>
    </source>
</evidence>
<name>A0AAU9E9H7_9FIRM</name>
<dbReference type="InterPro" id="IPR027417">
    <property type="entry name" value="P-loop_NTPase"/>
</dbReference>
<keyword evidence="4 6" id="KW-0067">ATP-binding</keyword>
<comment type="similarity">
    <text evidence="1">Belongs to the ABC transporter superfamily.</text>
</comment>
<dbReference type="PANTHER" id="PTHR42734">
    <property type="entry name" value="METAL TRANSPORT SYSTEM ATP-BINDING PROTEIN TM_0124-RELATED"/>
    <property type="match status" value="1"/>
</dbReference>
<evidence type="ECO:0000313" key="6">
    <source>
        <dbReference type="EMBL" id="BEP28437.1"/>
    </source>
</evidence>